<keyword evidence="2" id="KW-1185">Reference proteome</keyword>
<sequence>ALGINPEPSNILYLFPHASVFSGDWSGRVLNRSPLTGVGVSFTSASTSVLKIRCIYNVYIYVLNRVFMPPLGVYISMPSHVLFETQKDLFTNFQVLYIDLRSNCGVLSSHVTRYGRSTEGLDARAQWTELGDKYPHKQEPPFFQTFRER</sequence>
<protein>
    <submittedName>
        <fullName evidence="1">Uncharacterized protein</fullName>
    </submittedName>
</protein>
<name>A0A843U9J7_COLES</name>
<feature type="non-terminal residue" evidence="1">
    <location>
        <position position="1"/>
    </location>
</feature>
<organism evidence="1 2">
    <name type="scientific">Colocasia esculenta</name>
    <name type="common">Wild taro</name>
    <name type="synonym">Arum esculentum</name>
    <dbReference type="NCBI Taxonomy" id="4460"/>
    <lineage>
        <taxon>Eukaryota</taxon>
        <taxon>Viridiplantae</taxon>
        <taxon>Streptophyta</taxon>
        <taxon>Embryophyta</taxon>
        <taxon>Tracheophyta</taxon>
        <taxon>Spermatophyta</taxon>
        <taxon>Magnoliopsida</taxon>
        <taxon>Liliopsida</taxon>
        <taxon>Araceae</taxon>
        <taxon>Aroideae</taxon>
        <taxon>Colocasieae</taxon>
        <taxon>Colocasia</taxon>
    </lineage>
</organism>
<comment type="caution">
    <text evidence="1">The sequence shown here is derived from an EMBL/GenBank/DDBJ whole genome shotgun (WGS) entry which is preliminary data.</text>
</comment>
<proteinExistence type="predicted"/>
<dbReference type="AlphaFoldDB" id="A0A843U9J7"/>
<reference evidence="1" key="1">
    <citation type="submission" date="2017-07" db="EMBL/GenBank/DDBJ databases">
        <title>Taro Niue Genome Assembly and Annotation.</title>
        <authorList>
            <person name="Atibalentja N."/>
            <person name="Keating K."/>
            <person name="Fields C.J."/>
        </authorList>
    </citation>
    <scope>NUCLEOTIDE SEQUENCE</scope>
    <source>
        <strain evidence="1">Niue_2</strain>
        <tissue evidence="1">Leaf</tissue>
    </source>
</reference>
<dbReference type="EMBL" id="NMUH01000402">
    <property type="protein sequence ID" value="MQL78484.1"/>
    <property type="molecule type" value="Genomic_DNA"/>
</dbReference>
<evidence type="ECO:0000313" key="2">
    <source>
        <dbReference type="Proteomes" id="UP000652761"/>
    </source>
</evidence>
<dbReference type="Proteomes" id="UP000652761">
    <property type="component" value="Unassembled WGS sequence"/>
</dbReference>
<accession>A0A843U9J7</accession>
<evidence type="ECO:0000313" key="1">
    <source>
        <dbReference type="EMBL" id="MQL78484.1"/>
    </source>
</evidence>
<gene>
    <name evidence="1" type="ORF">Taro_010902</name>
</gene>